<organism evidence="1">
    <name type="scientific">Athelia psychrophila</name>
    <dbReference type="NCBI Taxonomy" id="1759441"/>
    <lineage>
        <taxon>Eukaryota</taxon>
        <taxon>Fungi</taxon>
        <taxon>Dikarya</taxon>
        <taxon>Basidiomycota</taxon>
        <taxon>Agaricomycotina</taxon>
        <taxon>Agaricomycetes</taxon>
        <taxon>Agaricomycetidae</taxon>
        <taxon>Atheliales</taxon>
        <taxon>Atheliaceae</taxon>
        <taxon>Athelia</taxon>
    </lineage>
</organism>
<evidence type="ECO:0000313" key="1">
    <source>
        <dbReference type="EMBL" id="KZP05754.1"/>
    </source>
</evidence>
<proteinExistence type="predicted"/>
<dbReference type="EMBL" id="KV417820">
    <property type="protein sequence ID" value="KZP05754.1"/>
    <property type="molecule type" value="Genomic_DNA"/>
</dbReference>
<accession>A0A167W6N9</accession>
<name>A0A167W6N9_9AGAM</name>
<reference evidence="1" key="1">
    <citation type="journal article" date="2016" name="Mol. Biol. Evol.">
        <title>Comparative Genomics of Early-Diverging Mushroom-Forming Fungi Provides Insights into the Origins of Lignocellulose Decay Capabilities.</title>
        <authorList>
            <person name="Nagy L.G."/>
            <person name="Riley R."/>
            <person name="Tritt A."/>
            <person name="Adam C."/>
            <person name="Daum C."/>
            <person name="Floudas D."/>
            <person name="Sun H."/>
            <person name="Yadav J.S."/>
            <person name="Pangilinan J."/>
            <person name="Larsson K.H."/>
            <person name="Matsuura K."/>
            <person name="Barry K."/>
            <person name="Labutti K."/>
            <person name="Kuo R."/>
            <person name="Ohm R.A."/>
            <person name="Bhattacharya S.S."/>
            <person name="Shirouzu T."/>
            <person name="Yoshinaga Y."/>
            <person name="Martin F.M."/>
            <person name="Grigoriev I.V."/>
            <person name="Hibbett D.S."/>
        </authorList>
    </citation>
    <scope>NUCLEOTIDE SEQUENCE [LARGE SCALE GENOMIC DNA]</scope>
    <source>
        <strain evidence="1">CBS 109695</strain>
    </source>
</reference>
<sequence length="170" mass="19070">MISLDANDLVDDLENDRIVLIRTMVYSNYNEAGGDNNASDALDFVYLILNRVFLCDYGIFGLSRSELPLRSQFYEIHFLQGLSRISRVELQEQTNEAGAAGLKSIFKASLSWFGVGYIRKLLVTGFAVIYLPALAKVDIISNVKNLRNRMAAEVALWEIQDNVKASTIRA</sequence>
<protein>
    <submittedName>
        <fullName evidence="1">Uncharacterized protein</fullName>
    </submittedName>
</protein>
<dbReference type="AlphaFoldDB" id="A0A167W6N9"/>
<gene>
    <name evidence="1" type="ORF">FIBSPDRAFT_903278</name>
</gene>